<dbReference type="PANTHER" id="PTHR30290">
    <property type="entry name" value="PERIPLASMIC BINDING COMPONENT OF ABC TRANSPORTER"/>
    <property type="match status" value="1"/>
</dbReference>
<dbReference type="Gene3D" id="3.10.105.10">
    <property type="entry name" value="Dipeptide-binding Protein, Domain 3"/>
    <property type="match status" value="1"/>
</dbReference>
<dbReference type="PIRSF" id="PIRSF002741">
    <property type="entry name" value="MppA"/>
    <property type="match status" value="1"/>
</dbReference>
<dbReference type="PANTHER" id="PTHR30290:SF9">
    <property type="entry name" value="OLIGOPEPTIDE-BINDING PROTEIN APPA"/>
    <property type="match status" value="1"/>
</dbReference>
<keyword evidence="2" id="KW-0813">Transport</keyword>
<evidence type="ECO:0000256" key="2">
    <source>
        <dbReference type="ARBA" id="ARBA00022448"/>
    </source>
</evidence>
<dbReference type="GO" id="GO:1904680">
    <property type="term" value="F:peptide transmembrane transporter activity"/>
    <property type="evidence" value="ECO:0007669"/>
    <property type="project" value="TreeGrafter"/>
</dbReference>
<dbReference type="InterPro" id="IPR039424">
    <property type="entry name" value="SBP_5"/>
</dbReference>
<dbReference type="AlphaFoldDB" id="A0A381WS24"/>
<dbReference type="GO" id="GO:0015833">
    <property type="term" value="P:peptide transport"/>
    <property type="evidence" value="ECO:0007669"/>
    <property type="project" value="TreeGrafter"/>
</dbReference>
<dbReference type="InterPro" id="IPR000914">
    <property type="entry name" value="SBP_5_dom"/>
</dbReference>
<reference evidence="5" key="1">
    <citation type="submission" date="2018-05" db="EMBL/GenBank/DDBJ databases">
        <authorList>
            <person name="Lanie J.A."/>
            <person name="Ng W.-L."/>
            <person name="Kazmierczak K.M."/>
            <person name="Andrzejewski T.M."/>
            <person name="Davidsen T.M."/>
            <person name="Wayne K.J."/>
            <person name="Tettelin H."/>
            <person name="Glass J.I."/>
            <person name="Rusch D."/>
            <person name="Podicherti R."/>
            <person name="Tsui H.-C.T."/>
            <person name="Winkler M.E."/>
        </authorList>
    </citation>
    <scope>NUCLEOTIDE SEQUENCE</scope>
</reference>
<dbReference type="Gene3D" id="3.90.76.10">
    <property type="entry name" value="Dipeptide-binding Protein, Domain 1"/>
    <property type="match status" value="1"/>
</dbReference>
<dbReference type="GO" id="GO:0043190">
    <property type="term" value="C:ATP-binding cassette (ABC) transporter complex"/>
    <property type="evidence" value="ECO:0007669"/>
    <property type="project" value="InterPro"/>
</dbReference>
<dbReference type="Pfam" id="PF00496">
    <property type="entry name" value="SBP_bac_5"/>
    <property type="match status" value="1"/>
</dbReference>
<feature type="domain" description="Solute-binding protein family 5" evidence="4">
    <location>
        <begin position="152"/>
        <end position="492"/>
    </location>
</feature>
<keyword evidence="3" id="KW-0732">Signal</keyword>
<dbReference type="PROSITE" id="PS51257">
    <property type="entry name" value="PROKAR_LIPOPROTEIN"/>
    <property type="match status" value="1"/>
</dbReference>
<name>A0A381WS24_9ZZZZ</name>
<dbReference type="EMBL" id="UINC01012700">
    <property type="protein sequence ID" value="SVA55309.1"/>
    <property type="molecule type" value="Genomic_DNA"/>
</dbReference>
<evidence type="ECO:0000256" key="1">
    <source>
        <dbReference type="ARBA" id="ARBA00005695"/>
    </source>
</evidence>
<comment type="similarity">
    <text evidence="1">Belongs to the bacterial solute-binding protein 5 family.</text>
</comment>
<protein>
    <recommendedName>
        <fullName evidence="4">Solute-binding protein family 5 domain-containing protein</fullName>
    </recommendedName>
</protein>
<dbReference type="CDD" id="cd08503">
    <property type="entry name" value="PBP2_NikA_DppA_OppA_like_17"/>
    <property type="match status" value="1"/>
</dbReference>
<organism evidence="5">
    <name type="scientific">marine metagenome</name>
    <dbReference type="NCBI Taxonomy" id="408172"/>
    <lineage>
        <taxon>unclassified sequences</taxon>
        <taxon>metagenomes</taxon>
        <taxon>ecological metagenomes</taxon>
    </lineage>
</organism>
<evidence type="ECO:0000256" key="3">
    <source>
        <dbReference type="ARBA" id="ARBA00022729"/>
    </source>
</evidence>
<dbReference type="Gene3D" id="3.40.190.10">
    <property type="entry name" value="Periplasmic binding protein-like II"/>
    <property type="match status" value="1"/>
</dbReference>
<evidence type="ECO:0000313" key="5">
    <source>
        <dbReference type="EMBL" id="SVA55309.1"/>
    </source>
</evidence>
<dbReference type="GO" id="GO:0042597">
    <property type="term" value="C:periplasmic space"/>
    <property type="evidence" value="ECO:0007669"/>
    <property type="project" value="UniProtKB-ARBA"/>
</dbReference>
<dbReference type="SUPFAM" id="SSF53850">
    <property type="entry name" value="Periplasmic binding protein-like II"/>
    <property type="match status" value="1"/>
</dbReference>
<proteinExistence type="inferred from homology"/>
<accession>A0A381WS24</accession>
<dbReference type="InterPro" id="IPR030678">
    <property type="entry name" value="Peptide/Ni-bd"/>
</dbReference>
<evidence type="ECO:0000259" key="4">
    <source>
        <dbReference type="Pfam" id="PF00496"/>
    </source>
</evidence>
<sequence length="586" mass="63698">MNPFSKWKLHSSLLMVALSCTALITVACAAEKAAQPVAPSAAAPAIAPQATNYQPAAPAAAAPAAPAAAAAAPATAPVAAAKKATKKGDTKIVIAAPTGAGEGQRYGGTLKIGTVDFGTMDPALMGLSTGSAQYSNLAYDNLTEPWYDGSIANRLAEEWSASDDLAAYTIKVRQGVNFHSGQALTSADVKYTFDRILNPDTASPLLEQINYIEEITTPDASTVVFSLAGANINHPYLLADYHARIVPDGSTSAQLTTGEYGSGPYTLGEHNPTERTVLHKYDSYWREGQPFIDSVIYFYLPEQTTRLAALQTGAIDILIGPNFSSIKDLDADPDLSIKQTSTASIRNLVMDTRAGSPFADKNLRKAFQYAIDRNLVRQAALFQYGENANDHPIGKNDPMYWDDQPIVKQDITKARDFLAAAGYTDQNPVDIELNAADFSQMLDVSLAVKASIDSTGLPINLEVKKHESSTYWESIWMNDGYPLVVSAWNGRPAAEAVSVALKGGGVWNETYFNNPRMDELIGLAATEGDFAKRQGQWREIQEILIEEVPSIYLMYTPFFVAHTNRVEGVRAHPRNWTFVEDWWIKE</sequence>
<gene>
    <name evidence="5" type="ORF">METZ01_LOCUS108163</name>
</gene>